<evidence type="ECO:0000256" key="3">
    <source>
        <dbReference type="ARBA" id="ARBA00012438"/>
    </source>
</evidence>
<proteinExistence type="predicted"/>
<dbReference type="PANTHER" id="PTHR44936">
    <property type="entry name" value="SENSOR PROTEIN CREC"/>
    <property type="match status" value="1"/>
</dbReference>
<dbReference type="EMBL" id="JAUUUU010000001">
    <property type="protein sequence ID" value="MDP1519683.1"/>
    <property type="molecule type" value="Genomic_DNA"/>
</dbReference>
<dbReference type="InterPro" id="IPR004358">
    <property type="entry name" value="Sig_transdc_His_kin-like_C"/>
</dbReference>
<protein>
    <recommendedName>
        <fullName evidence="3">histidine kinase</fullName>
        <ecNumber evidence="3">2.7.13.3</ecNumber>
    </recommendedName>
</protein>
<keyword evidence="9" id="KW-0547">Nucleotide-binding</keyword>
<evidence type="ECO:0000256" key="10">
    <source>
        <dbReference type="ARBA" id="ARBA00022777"/>
    </source>
</evidence>
<evidence type="ECO:0000313" key="18">
    <source>
        <dbReference type="EMBL" id="MDP1519683.1"/>
    </source>
</evidence>
<dbReference type="EC" id="2.7.13.3" evidence="3"/>
<dbReference type="InterPro" id="IPR003660">
    <property type="entry name" value="HAMP_dom"/>
</dbReference>
<dbReference type="InterPro" id="IPR003661">
    <property type="entry name" value="HisK_dim/P_dom"/>
</dbReference>
<feature type="domain" description="HAMP" evidence="17">
    <location>
        <begin position="170"/>
        <end position="222"/>
    </location>
</feature>
<dbReference type="InterPro" id="IPR050980">
    <property type="entry name" value="2C_sensor_his_kinase"/>
</dbReference>
<dbReference type="AlphaFoldDB" id="A0AAW8B176"/>
<keyword evidence="11 18" id="KW-0067">ATP-binding</keyword>
<reference evidence="18" key="1">
    <citation type="journal article" date="2010" name="Int. J. Syst. Evol. Microbiol.">
        <title>Porticoccus litoralis gen. nov., sp. nov., a gammaproteobacterium isolated from the Yellow Sea.</title>
        <authorList>
            <person name="Oh H.M."/>
            <person name="Kim H."/>
            <person name="Kim K.M."/>
            <person name="Min G.S."/>
            <person name="Cho J.C."/>
        </authorList>
    </citation>
    <scope>NUCLEOTIDE SEQUENCE</scope>
    <source>
        <strain evidence="18">DSM 25064</strain>
    </source>
</reference>
<dbReference type="GO" id="GO:0005524">
    <property type="term" value="F:ATP binding"/>
    <property type="evidence" value="ECO:0007669"/>
    <property type="project" value="UniProtKB-KW"/>
</dbReference>
<evidence type="ECO:0000256" key="15">
    <source>
        <dbReference type="SAM" id="Phobius"/>
    </source>
</evidence>
<evidence type="ECO:0000256" key="6">
    <source>
        <dbReference type="ARBA" id="ARBA00022553"/>
    </source>
</evidence>
<dbReference type="InterPro" id="IPR003594">
    <property type="entry name" value="HATPase_dom"/>
</dbReference>
<keyword evidence="4" id="KW-1003">Cell membrane</keyword>
<feature type="transmembrane region" description="Helical" evidence="15">
    <location>
        <begin position="150"/>
        <end position="169"/>
    </location>
</feature>
<dbReference type="InterPro" id="IPR036890">
    <property type="entry name" value="HATPase_C_sf"/>
</dbReference>
<evidence type="ECO:0000313" key="19">
    <source>
        <dbReference type="Proteomes" id="UP001178354"/>
    </source>
</evidence>
<evidence type="ECO:0000256" key="13">
    <source>
        <dbReference type="ARBA" id="ARBA00023012"/>
    </source>
</evidence>
<evidence type="ECO:0000259" key="16">
    <source>
        <dbReference type="PROSITE" id="PS50109"/>
    </source>
</evidence>
<organism evidence="18 19">
    <name type="scientific">Porticoccus litoralis</name>
    <dbReference type="NCBI Taxonomy" id="434086"/>
    <lineage>
        <taxon>Bacteria</taxon>
        <taxon>Pseudomonadati</taxon>
        <taxon>Pseudomonadota</taxon>
        <taxon>Gammaproteobacteria</taxon>
        <taxon>Cellvibrionales</taxon>
        <taxon>Porticoccaceae</taxon>
        <taxon>Porticoccus</taxon>
    </lineage>
</organism>
<dbReference type="Pfam" id="PF00672">
    <property type="entry name" value="HAMP"/>
    <property type="match status" value="1"/>
</dbReference>
<name>A0AAW8B176_9GAMM</name>
<dbReference type="Pfam" id="PF02518">
    <property type="entry name" value="HATPase_c"/>
    <property type="match status" value="1"/>
</dbReference>
<dbReference type="PANTHER" id="PTHR44936:SF5">
    <property type="entry name" value="SENSOR HISTIDINE KINASE ENVZ"/>
    <property type="match status" value="1"/>
</dbReference>
<comment type="caution">
    <text evidence="18">The sequence shown here is derived from an EMBL/GenBank/DDBJ whole genome shotgun (WGS) entry which is preliminary data.</text>
</comment>
<evidence type="ECO:0000256" key="7">
    <source>
        <dbReference type="ARBA" id="ARBA00022679"/>
    </source>
</evidence>
<keyword evidence="13" id="KW-0902">Two-component regulatory system</keyword>
<evidence type="ECO:0000256" key="14">
    <source>
        <dbReference type="ARBA" id="ARBA00023136"/>
    </source>
</evidence>
<keyword evidence="12 15" id="KW-1133">Transmembrane helix</keyword>
<dbReference type="Gene3D" id="1.10.287.130">
    <property type="match status" value="1"/>
</dbReference>
<dbReference type="SUPFAM" id="SSF55874">
    <property type="entry name" value="ATPase domain of HSP90 chaperone/DNA topoisomerase II/histidine kinase"/>
    <property type="match status" value="1"/>
</dbReference>
<keyword evidence="8 15" id="KW-0812">Transmembrane</keyword>
<dbReference type="SMART" id="SM00304">
    <property type="entry name" value="HAMP"/>
    <property type="match status" value="1"/>
</dbReference>
<evidence type="ECO:0000256" key="5">
    <source>
        <dbReference type="ARBA" id="ARBA00022519"/>
    </source>
</evidence>
<dbReference type="PRINTS" id="PR00344">
    <property type="entry name" value="BCTRLSENSOR"/>
</dbReference>
<dbReference type="SMART" id="SM00387">
    <property type="entry name" value="HATPase_c"/>
    <property type="match status" value="1"/>
</dbReference>
<accession>A0AAW8B176</accession>
<evidence type="ECO:0000256" key="4">
    <source>
        <dbReference type="ARBA" id="ARBA00022475"/>
    </source>
</evidence>
<dbReference type="InterPro" id="IPR005467">
    <property type="entry name" value="His_kinase_dom"/>
</dbReference>
<feature type="domain" description="Histidine kinase" evidence="16">
    <location>
        <begin position="230"/>
        <end position="430"/>
    </location>
</feature>
<dbReference type="CDD" id="cd06225">
    <property type="entry name" value="HAMP"/>
    <property type="match status" value="1"/>
</dbReference>
<dbReference type="Gene3D" id="3.30.565.10">
    <property type="entry name" value="Histidine kinase-like ATPase, C-terminal domain"/>
    <property type="match status" value="1"/>
</dbReference>
<sequence>MLFQAATLWLYEQNRERNILLTEATDMADRIVGIVNLANSFPQPDREEILAAAETQFLATFPSVVSIDQAACQENEFSQLMSERINLSFRDIPGLDAQLCVRSLELPQFALKELHTRGFDVLIFVNFPDSEEIIFHAVLPEGGSLLTDRMLPYFLLVALLALLLAWFLINKATAPLERLAKAADTIGVNLDSPPMDEKGPPEVARAAHAFNRMQNRLSRLVHGQTEMLAAISHDLRSAATRLQLRAEMLSNDQERNGLMRVVSDMKQMIESVLAYVRGYESNEPVRMINITALIESLCDDLRDEGFQISDESCCGPVSMLCRASVLRRGLQNVIDNSIKYTGSAHLELKCEDEYFVVSITDSGPGIPEDQIQAVVQPFYRLEQSRNPGTGGVGLGLSITQNIITSMGGMLTLSNRKTGGLQVDIRLPLQSG</sequence>
<dbReference type="GO" id="GO:0000155">
    <property type="term" value="F:phosphorelay sensor kinase activity"/>
    <property type="evidence" value="ECO:0007669"/>
    <property type="project" value="InterPro"/>
</dbReference>
<keyword evidence="10" id="KW-0418">Kinase</keyword>
<evidence type="ECO:0000256" key="11">
    <source>
        <dbReference type="ARBA" id="ARBA00022840"/>
    </source>
</evidence>
<dbReference type="PROSITE" id="PS50109">
    <property type="entry name" value="HIS_KIN"/>
    <property type="match status" value="1"/>
</dbReference>
<evidence type="ECO:0000256" key="2">
    <source>
        <dbReference type="ARBA" id="ARBA00004429"/>
    </source>
</evidence>
<gene>
    <name evidence="18" type="ORF">Q8A57_01710</name>
</gene>
<comment type="catalytic activity">
    <reaction evidence="1">
        <text>ATP + protein L-histidine = ADP + protein N-phospho-L-histidine.</text>
        <dbReference type="EC" id="2.7.13.3"/>
    </reaction>
</comment>
<keyword evidence="19" id="KW-1185">Reference proteome</keyword>
<evidence type="ECO:0000256" key="12">
    <source>
        <dbReference type="ARBA" id="ARBA00022989"/>
    </source>
</evidence>
<keyword evidence="5" id="KW-0997">Cell inner membrane</keyword>
<reference evidence="18" key="2">
    <citation type="submission" date="2023-08" db="EMBL/GenBank/DDBJ databases">
        <authorList>
            <person name="Luo J."/>
        </authorList>
    </citation>
    <scope>NUCLEOTIDE SEQUENCE</scope>
    <source>
        <strain evidence="18">DSM 25064</strain>
    </source>
</reference>
<keyword evidence="14 15" id="KW-0472">Membrane</keyword>
<evidence type="ECO:0000256" key="8">
    <source>
        <dbReference type="ARBA" id="ARBA00022692"/>
    </source>
</evidence>
<dbReference type="CDD" id="cd00082">
    <property type="entry name" value="HisKA"/>
    <property type="match status" value="1"/>
</dbReference>
<keyword evidence="6" id="KW-0597">Phosphoprotein</keyword>
<dbReference type="GO" id="GO:0005886">
    <property type="term" value="C:plasma membrane"/>
    <property type="evidence" value="ECO:0007669"/>
    <property type="project" value="UniProtKB-SubCell"/>
</dbReference>
<evidence type="ECO:0000256" key="9">
    <source>
        <dbReference type="ARBA" id="ARBA00022741"/>
    </source>
</evidence>
<evidence type="ECO:0000256" key="1">
    <source>
        <dbReference type="ARBA" id="ARBA00000085"/>
    </source>
</evidence>
<evidence type="ECO:0000259" key="17">
    <source>
        <dbReference type="PROSITE" id="PS50885"/>
    </source>
</evidence>
<dbReference type="PROSITE" id="PS50885">
    <property type="entry name" value="HAMP"/>
    <property type="match status" value="1"/>
</dbReference>
<keyword evidence="7" id="KW-0808">Transferase</keyword>
<comment type="subcellular location">
    <subcellularLocation>
        <location evidence="2">Cell inner membrane</location>
        <topology evidence="2">Multi-pass membrane protein</topology>
    </subcellularLocation>
</comment>
<dbReference type="Proteomes" id="UP001178354">
    <property type="component" value="Unassembled WGS sequence"/>
</dbReference>
<dbReference type="SUPFAM" id="SSF47384">
    <property type="entry name" value="Homodimeric domain of signal transducing histidine kinase"/>
    <property type="match status" value="1"/>
</dbReference>
<dbReference type="InterPro" id="IPR036097">
    <property type="entry name" value="HisK_dim/P_sf"/>
</dbReference>